<comment type="catalytic activity">
    <reaction evidence="5">
        <text>a hydroperoxide + L-cysteinyl-[protein] = S-hydroxy-L-cysteinyl-[protein] + an alcohol</text>
        <dbReference type="Rhea" id="RHEA:67124"/>
        <dbReference type="Rhea" id="RHEA-COMP:10131"/>
        <dbReference type="Rhea" id="RHEA-COMP:17193"/>
        <dbReference type="ChEBI" id="CHEBI:29950"/>
        <dbReference type="ChEBI" id="CHEBI:30879"/>
        <dbReference type="ChEBI" id="CHEBI:35924"/>
        <dbReference type="ChEBI" id="CHEBI:61973"/>
    </reaction>
    <physiologicalReaction direction="left-to-right" evidence="5">
        <dbReference type="Rhea" id="RHEA:67125"/>
    </physiologicalReaction>
</comment>
<dbReference type="GO" id="GO:0071233">
    <property type="term" value="P:cellular response to L-leucine"/>
    <property type="evidence" value="ECO:0007669"/>
    <property type="project" value="TreeGrafter"/>
</dbReference>
<evidence type="ECO:0000256" key="2">
    <source>
        <dbReference type="ARBA" id="ARBA00008350"/>
    </source>
</evidence>
<dbReference type="VEuPathDB" id="VectorBase:GPAI039741"/>
<protein>
    <recommendedName>
        <fullName evidence="8">Sestrin</fullName>
    </recommendedName>
</protein>
<dbReference type="GO" id="GO:0016684">
    <property type="term" value="F:oxidoreductase activity, acting on peroxide as acceptor"/>
    <property type="evidence" value="ECO:0007669"/>
    <property type="project" value="TreeGrafter"/>
</dbReference>
<dbReference type="InterPro" id="IPR006730">
    <property type="entry name" value="Sestrin"/>
</dbReference>
<evidence type="ECO:0000256" key="1">
    <source>
        <dbReference type="ARBA" id="ARBA00004496"/>
    </source>
</evidence>
<keyword evidence="7" id="KW-1185">Reference proteome</keyword>
<evidence type="ECO:0000256" key="4">
    <source>
        <dbReference type="ARBA" id="ARBA00023002"/>
    </source>
</evidence>
<keyword evidence="3" id="KW-0963">Cytoplasm</keyword>
<dbReference type="STRING" id="7398.A0A1B0AAX6"/>
<dbReference type="SUPFAM" id="SSF69118">
    <property type="entry name" value="AhpD-like"/>
    <property type="match status" value="1"/>
</dbReference>
<organism evidence="6 7">
    <name type="scientific">Glossina pallidipes</name>
    <name type="common">Tsetse fly</name>
    <dbReference type="NCBI Taxonomy" id="7398"/>
    <lineage>
        <taxon>Eukaryota</taxon>
        <taxon>Metazoa</taxon>
        <taxon>Ecdysozoa</taxon>
        <taxon>Arthropoda</taxon>
        <taxon>Hexapoda</taxon>
        <taxon>Insecta</taxon>
        <taxon>Pterygota</taxon>
        <taxon>Neoptera</taxon>
        <taxon>Endopterygota</taxon>
        <taxon>Diptera</taxon>
        <taxon>Brachycera</taxon>
        <taxon>Muscomorpha</taxon>
        <taxon>Hippoboscoidea</taxon>
        <taxon>Glossinidae</taxon>
        <taxon>Glossina</taxon>
    </lineage>
</organism>
<dbReference type="GO" id="GO:0070728">
    <property type="term" value="F:L-leucine binding"/>
    <property type="evidence" value="ECO:0007669"/>
    <property type="project" value="TreeGrafter"/>
</dbReference>
<dbReference type="GO" id="GO:1901031">
    <property type="term" value="P:regulation of response to reactive oxygen species"/>
    <property type="evidence" value="ECO:0007669"/>
    <property type="project" value="InterPro"/>
</dbReference>
<comment type="similarity">
    <text evidence="2">Belongs to the sestrin family.</text>
</comment>
<evidence type="ECO:0000313" key="6">
    <source>
        <dbReference type="EnsemblMetazoa" id="GPAI039741-PA"/>
    </source>
</evidence>
<sequence length="498" mass="56712">MCSVHEYNMADLELDQVTKVIGYHPRFLDHFLRTQNFIMKGDGPLPYDYRYYLAIIAAARHQCPYLVKMYEKEFLNQGGNPEWLNGLDYIPSKLRAIYEINKILAHRPWLLRKEHIESLTRNKNSWSLSEVVHAMVLLSHFHSLSSFVFSCGLTQKLDGLSSPKFKTAQISTATVNVGGVTTTIPYQPPQPPVQIQQTVQPQKTVLSEIILNSNAAVIAGEFNGSGLTTNVSVNNVVGAGSSTALNGVNNKKNGNVLVFFCFIKIKDYVLTALPSASVEVLMERMKVLSQKQDECTEAELSNRFKSVEMQTAELSTTAPQTPVEVPPVISHYVEDPNFTYQDFARRGAENIPNTFRIQDYSWDDHGYSLVNGLYEDVGTLLDQKFRCAYNLTYFTMGGVKNVDTSKFRRAIWNYIQCIYGIRHDDYDYGEVNQLLDRPLKMFIKTACCFPDRITTKDYDSILVELLDSEKVHVNLMVMEARNQAELLYALREIMRYMT</sequence>
<proteinExistence type="inferred from homology"/>
<dbReference type="EnsemblMetazoa" id="GPAI039741-RA">
    <property type="protein sequence ID" value="GPAI039741-PA"/>
    <property type="gene ID" value="GPAI039741"/>
</dbReference>
<evidence type="ECO:0000256" key="3">
    <source>
        <dbReference type="ARBA" id="ARBA00022490"/>
    </source>
</evidence>
<dbReference type="PANTHER" id="PTHR12474:SF0">
    <property type="entry name" value="SESTRIN HOMOLOG"/>
    <property type="match status" value="1"/>
</dbReference>
<dbReference type="InterPro" id="IPR029032">
    <property type="entry name" value="AhpD-like"/>
</dbReference>
<dbReference type="GO" id="GO:1990253">
    <property type="term" value="P:cellular response to leucine starvation"/>
    <property type="evidence" value="ECO:0007669"/>
    <property type="project" value="TreeGrafter"/>
</dbReference>
<reference evidence="7" key="1">
    <citation type="submission" date="2014-03" db="EMBL/GenBank/DDBJ databases">
        <authorList>
            <person name="Aksoy S."/>
            <person name="Warren W."/>
            <person name="Wilson R.K."/>
        </authorList>
    </citation>
    <scope>NUCLEOTIDE SEQUENCE [LARGE SCALE GENOMIC DNA]</scope>
    <source>
        <strain evidence="7">IAEA</strain>
    </source>
</reference>
<dbReference type="GO" id="GO:0005634">
    <property type="term" value="C:nucleus"/>
    <property type="evidence" value="ECO:0007669"/>
    <property type="project" value="InterPro"/>
</dbReference>
<comment type="subcellular location">
    <subcellularLocation>
        <location evidence="1">Cytoplasm</location>
    </subcellularLocation>
</comment>
<evidence type="ECO:0008006" key="8">
    <source>
        <dbReference type="Google" id="ProtNLM"/>
    </source>
</evidence>
<dbReference type="GO" id="GO:0005737">
    <property type="term" value="C:cytoplasm"/>
    <property type="evidence" value="ECO:0007669"/>
    <property type="project" value="UniProtKB-SubCell"/>
</dbReference>
<dbReference type="PANTHER" id="PTHR12474">
    <property type="entry name" value="P53 REGULATED PA26 NUCLEAR PROTEIN SESTRIN"/>
    <property type="match status" value="1"/>
</dbReference>
<evidence type="ECO:0000256" key="5">
    <source>
        <dbReference type="ARBA" id="ARBA00049242"/>
    </source>
</evidence>
<dbReference type="AlphaFoldDB" id="A0A1B0AAX6"/>
<dbReference type="GO" id="GO:1904262">
    <property type="term" value="P:negative regulation of TORC1 signaling"/>
    <property type="evidence" value="ECO:0007669"/>
    <property type="project" value="UniProtKB-ARBA"/>
</dbReference>
<keyword evidence="4" id="KW-0560">Oxidoreductase</keyword>
<name>A0A1B0AAX6_GLOPL</name>
<evidence type="ECO:0000313" key="7">
    <source>
        <dbReference type="Proteomes" id="UP000092445"/>
    </source>
</evidence>
<dbReference type="GO" id="GO:0016239">
    <property type="term" value="P:positive regulation of macroautophagy"/>
    <property type="evidence" value="ECO:0007669"/>
    <property type="project" value="TreeGrafter"/>
</dbReference>
<dbReference type="Proteomes" id="UP000092445">
    <property type="component" value="Unassembled WGS sequence"/>
</dbReference>
<dbReference type="Pfam" id="PF04636">
    <property type="entry name" value="PA26"/>
    <property type="match status" value="1"/>
</dbReference>
<accession>A0A1B0AAX6</accession>
<reference evidence="6" key="2">
    <citation type="submission" date="2020-05" db="UniProtKB">
        <authorList>
            <consortium name="EnsemblMetazoa"/>
        </authorList>
    </citation>
    <scope>IDENTIFICATION</scope>
    <source>
        <strain evidence="6">IAEA</strain>
    </source>
</reference>
<dbReference type="Gene3D" id="1.20.1290.10">
    <property type="entry name" value="AhpD-like"/>
    <property type="match status" value="1"/>
</dbReference>
<dbReference type="FunFam" id="1.20.1290.10:FF:000001">
    <property type="entry name" value="Sestrin 1"/>
    <property type="match status" value="1"/>
</dbReference>